<keyword evidence="13" id="KW-1185">Reference proteome</keyword>
<dbReference type="PRINTS" id="PR00469">
    <property type="entry name" value="PNDRDTASEII"/>
</dbReference>
<feature type="domain" description="FAD/NAD(P)-binding" evidence="11">
    <location>
        <begin position="384"/>
        <end position="623"/>
    </location>
</feature>
<keyword evidence="5" id="KW-0288">FMN</keyword>
<evidence type="ECO:0000259" key="11">
    <source>
        <dbReference type="Pfam" id="PF07992"/>
    </source>
</evidence>
<comment type="cofactor">
    <cofactor evidence="2">
        <name>[4Fe-4S] cluster</name>
        <dbReference type="ChEBI" id="CHEBI:49883"/>
    </cofactor>
</comment>
<dbReference type="CDD" id="cd02803">
    <property type="entry name" value="OYE_like_FMN_family"/>
    <property type="match status" value="1"/>
</dbReference>
<keyword evidence="7 12" id="KW-0560">Oxidoreductase</keyword>
<accession>A0A162RHT8</accession>
<comment type="similarity">
    <text evidence="3">In the N-terminal section; belongs to the NADH:flavin oxidoreductase/NADH oxidase family.</text>
</comment>
<dbReference type="PATRIC" id="fig|1121326.3.peg.4995"/>
<evidence type="ECO:0000256" key="6">
    <source>
        <dbReference type="ARBA" id="ARBA00022723"/>
    </source>
</evidence>
<dbReference type="InterPro" id="IPR023753">
    <property type="entry name" value="FAD/NAD-binding_dom"/>
</dbReference>
<dbReference type="SUPFAM" id="SSF51905">
    <property type="entry name" value="FAD/NAD(P)-binding domain"/>
    <property type="match status" value="1"/>
</dbReference>
<dbReference type="OrthoDB" id="9772736at2"/>
<dbReference type="PRINTS" id="PR00368">
    <property type="entry name" value="FADPNR"/>
</dbReference>
<gene>
    <name evidence="12" type="ORF">CLMAG_49330</name>
</gene>
<keyword evidence="6" id="KW-0479">Metal-binding</keyword>
<dbReference type="EMBL" id="LWAE01000007">
    <property type="protein sequence ID" value="KZL89919.1"/>
    <property type="molecule type" value="Genomic_DNA"/>
</dbReference>
<keyword evidence="9" id="KW-0411">Iron-sulfur</keyword>
<evidence type="ECO:0000256" key="8">
    <source>
        <dbReference type="ARBA" id="ARBA00023004"/>
    </source>
</evidence>
<dbReference type="AlphaFoldDB" id="A0A162RHT8"/>
<dbReference type="GO" id="GO:0016491">
    <property type="term" value="F:oxidoreductase activity"/>
    <property type="evidence" value="ECO:0007669"/>
    <property type="project" value="UniProtKB-KW"/>
</dbReference>
<evidence type="ECO:0000256" key="3">
    <source>
        <dbReference type="ARBA" id="ARBA00011048"/>
    </source>
</evidence>
<comment type="caution">
    <text evidence="12">The sequence shown here is derived from an EMBL/GenBank/DDBJ whole genome shotgun (WGS) entry which is preliminary data.</text>
</comment>
<evidence type="ECO:0000256" key="5">
    <source>
        <dbReference type="ARBA" id="ARBA00022643"/>
    </source>
</evidence>
<dbReference type="Gene3D" id="3.50.50.60">
    <property type="entry name" value="FAD/NAD(P)-binding domain"/>
    <property type="match status" value="1"/>
</dbReference>
<dbReference type="RefSeq" id="WP_066628361.1">
    <property type="nucleotide sequence ID" value="NZ_FQXL01000029.1"/>
</dbReference>
<sequence>MIKYQNVLNPLKVKNMILKNRIVMPPMGTNYAGQNGEINEEHIKYYEQRAKGGTGLIILENVCIDFPLGSNGTTQLRMDHDSFIPALYKLNERLHKHGANVAVQINHSGASAVSERIGCQPVSASNIPSKTGGAVPRPLEKSAILDIVEKYGKAAKRVQTAGFDAVEIHAGHSYLICQFLSPLYNNRTDEFGGSVENRARFARMVIDSVREAVGPMFPIILRFSADELLEGGNTLEDTLKILEYLNDEVDIFDVSAAVNDSLYYQIDNMNLKDGWRSYMSKAVRDKFNKPTITTGNIRNPEVAEKILAEGEADLIGMGRGLIAEPNWVKKVQSGQEDMLRKCISCNIGCAGHRIGLNRPIRCTVNPDTITEDVYKKQKVKKKTNVVVIGGGTAGLEAACTAAELGCTTFLFEQKSYLGGLAKEISKLPDKQRISDFPKYLVNRTERLDNLTIFTNTKADAKLVQNLSPDIIVNATGSKPLLPPIKGLLERIDKEGEKLYSIFGLLNNIDEFENLNVEGKKVAVIGGGAVGLDVVEYFAQKGATVSIVEMLPMLGRDLDVITKISMMDIIKKYNVDVNTSTALVEVASDHFKVKKGEEEVTIEFDYGFVCLGMRPENPGLKELQEHFGEKNVEVINIGDSARTRKIMDGVREGREITLALEKIDAI</sequence>
<dbReference type="Gene3D" id="3.40.50.720">
    <property type="entry name" value="NAD(P)-binding Rossmann-like Domain"/>
    <property type="match status" value="1"/>
</dbReference>
<proteinExistence type="inferred from homology"/>
<dbReference type="InterPro" id="IPR036188">
    <property type="entry name" value="FAD/NAD-bd_sf"/>
</dbReference>
<dbReference type="InterPro" id="IPR051793">
    <property type="entry name" value="NADH:flavin_oxidoreductase"/>
</dbReference>
<dbReference type="EC" id="1.-.-.-" evidence="12"/>
<dbReference type="GO" id="GO:0010181">
    <property type="term" value="F:FMN binding"/>
    <property type="evidence" value="ECO:0007669"/>
    <property type="project" value="InterPro"/>
</dbReference>
<organism evidence="12 13">
    <name type="scientific">Clostridium magnum DSM 2767</name>
    <dbReference type="NCBI Taxonomy" id="1121326"/>
    <lineage>
        <taxon>Bacteria</taxon>
        <taxon>Bacillati</taxon>
        <taxon>Bacillota</taxon>
        <taxon>Clostridia</taxon>
        <taxon>Eubacteriales</taxon>
        <taxon>Clostridiaceae</taxon>
        <taxon>Clostridium</taxon>
    </lineage>
</organism>
<dbReference type="SUPFAM" id="SSF51395">
    <property type="entry name" value="FMN-linked oxidoreductases"/>
    <property type="match status" value="1"/>
</dbReference>
<keyword evidence="4" id="KW-0285">Flavoprotein</keyword>
<dbReference type="GO" id="GO:0046872">
    <property type="term" value="F:metal ion binding"/>
    <property type="evidence" value="ECO:0007669"/>
    <property type="project" value="UniProtKB-KW"/>
</dbReference>
<keyword evidence="8" id="KW-0408">Iron</keyword>
<evidence type="ECO:0000256" key="1">
    <source>
        <dbReference type="ARBA" id="ARBA00001917"/>
    </source>
</evidence>
<dbReference type="Gene3D" id="3.20.20.70">
    <property type="entry name" value="Aldolase class I"/>
    <property type="match status" value="1"/>
</dbReference>
<evidence type="ECO:0000256" key="4">
    <source>
        <dbReference type="ARBA" id="ARBA00022630"/>
    </source>
</evidence>
<feature type="domain" description="NADH:flavin oxidoreductase/NADH oxidase N-terminal" evidence="10">
    <location>
        <begin position="8"/>
        <end position="337"/>
    </location>
</feature>
<dbReference type="PANTHER" id="PTHR42917:SF2">
    <property type="entry name" value="2,4-DIENOYL-COA REDUCTASE [(2E)-ENOYL-COA-PRODUCING]"/>
    <property type="match status" value="1"/>
</dbReference>
<dbReference type="Pfam" id="PF07992">
    <property type="entry name" value="Pyr_redox_2"/>
    <property type="match status" value="1"/>
</dbReference>
<evidence type="ECO:0000256" key="9">
    <source>
        <dbReference type="ARBA" id="ARBA00023014"/>
    </source>
</evidence>
<dbReference type="InterPro" id="IPR001155">
    <property type="entry name" value="OxRdtase_FMN_N"/>
</dbReference>
<evidence type="ECO:0000313" key="12">
    <source>
        <dbReference type="EMBL" id="KZL89919.1"/>
    </source>
</evidence>
<evidence type="ECO:0000256" key="7">
    <source>
        <dbReference type="ARBA" id="ARBA00023002"/>
    </source>
</evidence>
<evidence type="ECO:0000256" key="2">
    <source>
        <dbReference type="ARBA" id="ARBA00001966"/>
    </source>
</evidence>
<dbReference type="Pfam" id="PF00724">
    <property type="entry name" value="Oxidored_FMN"/>
    <property type="match status" value="1"/>
</dbReference>
<dbReference type="InterPro" id="IPR013785">
    <property type="entry name" value="Aldolase_TIM"/>
</dbReference>
<evidence type="ECO:0000313" key="13">
    <source>
        <dbReference type="Proteomes" id="UP000076603"/>
    </source>
</evidence>
<reference evidence="12 13" key="1">
    <citation type="submission" date="2016-04" db="EMBL/GenBank/DDBJ databases">
        <title>Genome sequence of Clostridium magnum DSM 2767.</title>
        <authorList>
            <person name="Poehlein A."/>
            <person name="Uhlig R."/>
            <person name="Fischer R."/>
            <person name="Bahl H."/>
            <person name="Daniel R."/>
        </authorList>
    </citation>
    <scope>NUCLEOTIDE SEQUENCE [LARGE SCALE GENOMIC DNA]</scope>
    <source>
        <strain evidence="12 13">DSM 2767</strain>
    </source>
</reference>
<dbReference type="Proteomes" id="UP000076603">
    <property type="component" value="Unassembled WGS sequence"/>
</dbReference>
<dbReference type="GO" id="GO:0051536">
    <property type="term" value="F:iron-sulfur cluster binding"/>
    <property type="evidence" value="ECO:0007669"/>
    <property type="project" value="UniProtKB-KW"/>
</dbReference>
<evidence type="ECO:0000259" key="10">
    <source>
        <dbReference type="Pfam" id="PF00724"/>
    </source>
</evidence>
<dbReference type="STRING" id="1121326.CLMAG_49330"/>
<protein>
    <submittedName>
        <fullName evidence="12">NADH oxidase</fullName>
        <ecNumber evidence="12">1.-.-.-</ecNumber>
    </submittedName>
</protein>
<dbReference type="PANTHER" id="PTHR42917">
    <property type="entry name" value="2,4-DIENOYL-COA REDUCTASE"/>
    <property type="match status" value="1"/>
</dbReference>
<comment type="cofactor">
    <cofactor evidence="1">
        <name>FMN</name>
        <dbReference type="ChEBI" id="CHEBI:58210"/>
    </cofactor>
</comment>
<name>A0A162RHT8_9CLOT</name>